<feature type="compositionally biased region" description="Basic and acidic residues" evidence="1">
    <location>
        <begin position="291"/>
        <end position="305"/>
    </location>
</feature>
<feature type="compositionally biased region" description="Low complexity" evidence="1">
    <location>
        <begin position="569"/>
        <end position="581"/>
    </location>
</feature>
<reference evidence="2" key="1">
    <citation type="journal article" date="2022" name="Int. J. Mol. Sci.">
        <title>Draft Genome of Tanacetum Coccineum: Genomic Comparison of Closely Related Tanacetum-Family Plants.</title>
        <authorList>
            <person name="Yamashiro T."/>
            <person name="Shiraishi A."/>
            <person name="Nakayama K."/>
            <person name="Satake H."/>
        </authorList>
    </citation>
    <scope>NUCLEOTIDE SEQUENCE</scope>
</reference>
<sequence>MVAQFIPQLTIMTLSGSEEVKLFKLRKLNHQMLIDLKFPLRGGFQSKTNHLTYLCSVTVGSLSGPKVVFGDDSTCTTKGYGSIKCNDEEDVSSDDNEMVKVKVLMALADNKNVAAGKESAKNSEWVKISMRKVHTLFEMEDNDERKTFINYLCIELNYVKEQRNNLVLKHRDLIQELKTCKENLILPPESLLKVTDSLVIVTDSSVTDYDSADESLVCSTPLLPLKKLAGAEPVYGPKTIKLVLKSNSTFKAETLKGVTINEPTPTPAKSKKNVSASKKNSTPTGKLKNVKTKDDIPFYDNDTKGHNRSMSLRRGIKPRNPQHVTKICEIFGSTIHTTTDHNDIEWFRRGEALQAKIAESSNANRSKTPTKSFHSASESSMVKNKGLVAEAYDWDKEDVLSDDNEMVEVKVLMALADDKNVVVGKESARNSECVKISMRKCISEQIPNQKKRILGVDQLAEDPSSSRQTNLVFVKSSADDTNVSILSVKRPWLYEAKVIATDSSVTDYDSIYESSVCSTPLLLLEKLAGAEPVSRPKIMKSILKSNFTFKAETLKGVTINEPTSALAKGNKNVSASKNNSAPTGKLKNGKTKDDIPLRGEALQAKKAESSNANRSKTHTKSFHSTSKSSMVKNKGLVAEVYEWDEKDVSSDDNEMVEVKVLMALADDKNVAVGKESARNSE</sequence>
<organism evidence="2 3">
    <name type="scientific">Tanacetum coccineum</name>
    <dbReference type="NCBI Taxonomy" id="301880"/>
    <lineage>
        <taxon>Eukaryota</taxon>
        <taxon>Viridiplantae</taxon>
        <taxon>Streptophyta</taxon>
        <taxon>Embryophyta</taxon>
        <taxon>Tracheophyta</taxon>
        <taxon>Spermatophyta</taxon>
        <taxon>Magnoliopsida</taxon>
        <taxon>eudicotyledons</taxon>
        <taxon>Gunneridae</taxon>
        <taxon>Pentapetalae</taxon>
        <taxon>asterids</taxon>
        <taxon>campanulids</taxon>
        <taxon>Asterales</taxon>
        <taxon>Asteraceae</taxon>
        <taxon>Asteroideae</taxon>
        <taxon>Anthemideae</taxon>
        <taxon>Anthemidinae</taxon>
        <taxon>Tanacetum</taxon>
    </lineage>
</organism>
<reference evidence="2" key="2">
    <citation type="submission" date="2022-01" db="EMBL/GenBank/DDBJ databases">
        <authorList>
            <person name="Yamashiro T."/>
            <person name="Shiraishi A."/>
            <person name="Satake H."/>
            <person name="Nakayama K."/>
        </authorList>
    </citation>
    <scope>NUCLEOTIDE SEQUENCE</scope>
</reference>
<comment type="caution">
    <text evidence="2">The sequence shown here is derived from an EMBL/GenBank/DDBJ whole genome shotgun (WGS) entry which is preliminary data.</text>
</comment>
<dbReference type="Proteomes" id="UP001151760">
    <property type="component" value="Unassembled WGS sequence"/>
</dbReference>
<protein>
    <recommendedName>
        <fullName evidence="4">Retrovirus-related Pol polyprotein from transposon TNT 1-94</fullName>
    </recommendedName>
</protein>
<feature type="region of interest" description="Disordered" evidence="1">
    <location>
        <begin position="569"/>
        <end position="629"/>
    </location>
</feature>
<dbReference type="EMBL" id="BQNB010019911">
    <property type="protein sequence ID" value="GJT90337.1"/>
    <property type="molecule type" value="Genomic_DNA"/>
</dbReference>
<feature type="region of interest" description="Disordered" evidence="1">
    <location>
        <begin position="260"/>
        <end position="316"/>
    </location>
</feature>
<evidence type="ECO:0000313" key="3">
    <source>
        <dbReference type="Proteomes" id="UP001151760"/>
    </source>
</evidence>
<name>A0ABQ5HSM4_9ASTR</name>
<proteinExistence type="predicted"/>
<feature type="region of interest" description="Disordered" evidence="1">
    <location>
        <begin position="359"/>
        <end position="378"/>
    </location>
</feature>
<feature type="compositionally biased region" description="Basic and acidic residues" evidence="1">
    <location>
        <begin position="590"/>
        <end position="608"/>
    </location>
</feature>
<gene>
    <name evidence="2" type="ORF">Tco_1079182</name>
</gene>
<evidence type="ECO:0000256" key="1">
    <source>
        <dbReference type="SAM" id="MobiDB-lite"/>
    </source>
</evidence>
<evidence type="ECO:0000313" key="2">
    <source>
        <dbReference type="EMBL" id="GJT90337.1"/>
    </source>
</evidence>
<accession>A0ABQ5HSM4</accession>
<keyword evidence="3" id="KW-1185">Reference proteome</keyword>
<evidence type="ECO:0008006" key="4">
    <source>
        <dbReference type="Google" id="ProtNLM"/>
    </source>
</evidence>